<proteinExistence type="predicted"/>
<dbReference type="AlphaFoldDB" id="G7E0D5"/>
<evidence type="ECO:0000256" key="1">
    <source>
        <dbReference type="SAM" id="MobiDB-lite"/>
    </source>
</evidence>
<evidence type="ECO:0000313" key="4">
    <source>
        <dbReference type="Proteomes" id="UP000009131"/>
    </source>
</evidence>
<reference evidence="3 4" key="2">
    <citation type="journal article" date="2012" name="Open Biol.">
        <title>Characteristics of nucleosomes and linker DNA regions on the genome of the basidiomycete Mixia osmundae revealed by mono- and dinucleosome mapping.</title>
        <authorList>
            <person name="Nishida H."/>
            <person name="Kondo S."/>
            <person name="Matsumoto T."/>
            <person name="Suzuki Y."/>
            <person name="Yoshikawa H."/>
            <person name="Taylor T.D."/>
            <person name="Sugiyama J."/>
        </authorList>
    </citation>
    <scope>NUCLEOTIDE SEQUENCE [LARGE SCALE GENOMIC DNA]</scope>
    <source>
        <strain evidence="4">CBS 9802 / IAM 14324 / JCM 22182 / KY 12970</strain>
    </source>
</reference>
<dbReference type="InParanoid" id="G7E0D5"/>
<protein>
    <submittedName>
        <fullName evidence="3">Uncharacterized protein</fullName>
    </submittedName>
</protein>
<dbReference type="Proteomes" id="UP000009131">
    <property type="component" value="Unassembled WGS sequence"/>
</dbReference>
<name>G7E0D5_MIXOS</name>
<feature type="signal peptide" evidence="2">
    <location>
        <begin position="1"/>
        <end position="18"/>
    </location>
</feature>
<feature type="chain" id="PRO_5009955619" evidence="2">
    <location>
        <begin position="19"/>
        <end position="54"/>
    </location>
</feature>
<accession>G7E0D5</accession>
<sequence>MLFKLAIVVFAFAMLVNSSPMPDDGTPAASDDKPDGCQVSTAQSYVNCNQSDKQ</sequence>
<dbReference type="EMBL" id="BABT02000076">
    <property type="protein sequence ID" value="GAA96295.1"/>
    <property type="molecule type" value="Genomic_DNA"/>
</dbReference>
<evidence type="ECO:0000256" key="2">
    <source>
        <dbReference type="SAM" id="SignalP"/>
    </source>
</evidence>
<evidence type="ECO:0000313" key="3">
    <source>
        <dbReference type="EMBL" id="GAA96295.1"/>
    </source>
</evidence>
<gene>
    <name evidence="3" type="primary">Mo02961</name>
    <name evidence="3" type="ORF">E5Q_02961</name>
</gene>
<dbReference type="RefSeq" id="XP_014570911.1">
    <property type="nucleotide sequence ID" value="XM_014715425.1"/>
</dbReference>
<comment type="caution">
    <text evidence="3">The sequence shown here is derived from an EMBL/GenBank/DDBJ whole genome shotgun (WGS) entry which is preliminary data.</text>
</comment>
<feature type="region of interest" description="Disordered" evidence="1">
    <location>
        <begin position="19"/>
        <end position="38"/>
    </location>
</feature>
<reference evidence="3 4" key="1">
    <citation type="journal article" date="2011" name="J. Gen. Appl. Microbiol.">
        <title>Draft genome sequencing of the enigmatic basidiomycete Mixia osmundae.</title>
        <authorList>
            <person name="Nishida H."/>
            <person name="Nagatsuka Y."/>
            <person name="Sugiyama J."/>
        </authorList>
    </citation>
    <scope>NUCLEOTIDE SEQUENCE [LARGE SCALE GENOMIC DNA]</scope>
    <source>
        <strain evidence="4">CBS 9802 / IAM 14324 / JCM 22182 / KY 12970</strain>
    </source>
</reference>
<keyword evidence="4" id="KW-1185">Reference proteome</keyword>
<dbReference type="HOGENOM" id="CLU_3050836_0_0_1"/>
<organism evidence="3 4">
    <name type="scientific">Mixia osmundae (strain CBS 9802 / IAM 14324 / JCM 22182 / KY 12970)</name>
    <dbReference type="NCBI Taxonomy" id="764103"/>
    <lineage>
        <taxon>Eukaryota</taxon>
        <taxon>Fungi</taxon>
        <taxon>Dikarya</taxon>
        <taxon>Basidiomycota</taxon>
        <taxon>Pucciniomycotina</taxon>
        <taxon>Mixiomycetes</taxon>
        <taxon>Mixiales</taxon>
        <taxon>Mixiaceae</taxon>
        <taxon>Mixia</taxon>
    </lineage>
</organism>
<keyword evidence="2" id="KW-0732">Signal</keyword>